<evidence type="ECO:0000313" key="2">
    <source>
        <dbReference type="Proteomes" id="UP001054945"/>
    </source>
</evidence>
<sequence>MVVISQMFPRPNVQDANLIGILTKQILAITVCVRVQQVQNQIAVRKPQLQTALRKPHESKEEQVPFISGDTLYLPSAKREAEIDSPYGELDGNENVK</sequence>
<gene>
    <name evidence="1" type="ORF">CEXT_197511</name>
</gene>
<evidence type="ECO:0000313" key="1">
    <source>
        <dbReference type="EMBL" id="GIY39846.1"/>
    </source>
</evidence>
<accession>A0AAV4T2Z7</accession>
<organism evidence="1 2">
    <name type="scientific">Caerostris extrusa</name>
    <name type="common">Bark spider</name>
    <name type="synonym">Caerostris bankana</name>
    <dbReference type="NCBI Taxonomy" id="172846"/>
    <lineage>
        <taxon>Eukaryota</taxon>
        <taxon>Metazoa</taxon>
        <taxon>Ecdysozoa</taxon>
        <taxon>Arthropoda</taxon>
        <taxon>Chelicerata</taxon>
        <taxon>Arachnida</taxon>
        <taxon>Araneae</taxon>
        <taxon>Araneomorphae</taxon>
        <taxon>Entelegynae</taxon>
        <taxon>Araneoidea</taxon>
        <taxon>Araneidae</taxon>
        <taxon>Caerostris</taxon>
    </lineage>
</organism>
<protein>
    <submittedName>
        <fullName evidence="1">Uncharacterized protein</fullName>
    </submittedName>
</protein>
<keyword evidence="2" id="KW-1185">Reference proteome</keyword>
<name>A0AAV4T2Z7_CAEEX</name>
<comment type="caution">
    <text evidence="1">The sequence shown here is derived from an EMBL/GenBank/DDBJ whole genome shotgun (WGS) entry which is preliminary data.</text>
</comment>
<reference evidence="1 2" key="1">
    <citation type="submission" date="2021-06" db="EMBL/GenBank/DDBJ databases">
        <title>Caerostris extrusa draft genome.</title>
        <authorList>
            <person name="Kono N."/>
            <person name="Arakawa K."/>
        </authorList>
    </citation>
    <scope>NUCLEOTIDE SEQUENCE [LARGE SCALE GENOMIC DNA]</scope>
</reference>
<dbReference type="AlphaFoldDB" id="A0AAV4T2Z7"/>
<dbReference type="EMBL" id="BPLR01010518">
    <property type="protein sequence ID" value="GIY39846.1"/>
    <property type="molecule type" value="Genomic_DNA"/>
</dbReference>
<proteinExistence type="predicted"/>
<dbReference type="Proteomes" id="UP001054945">
    <property type="component" value="Unassembled WGS sequence"/>
</dbReference>